<proteinExistence type="predicted"/>
<organism evidence="2 3">
    <name type="scientific">Anaeromassilibacillus senegalensis</name>
    <dbReference type="NCBI Taxonomy" id="1673717"/>
    <lineage>
        <taxon>Bacteria</taxon>
        <taxon>Bacillati</taxon>
        <taxon>Bacillota</taxon>
        <taxon>Clostridia</taxon>
        <taxon>Eubacteriales</taxon>
        <taxon>Acutalibacteraceae</taxon>
        <taxon>Anaeromassilibacillus</taxon>
    </lineage>
</organism>
<dbReference type="Proteomes" id="UP001298681">
    <property type="component" value="Unassembled WGS sequence"/>
</dbReference>
<keyword evidence="3" id="KW-1185">Reference proteome</keyword>
<evidence type="ECO:0000256" key="1">
    <source>
        <dbReference type="SAM" id="Phobius"/>
    </source>
</evidence>
<feature type="transmembrane region" description="Helical" evidence="1">
    <location>
        <begin position="13"/>
        <end position="37"/>
    </location>
</feature>
<reference evidence="2 3" key="1">
    <citation type="submission" date="2022-01" db="EMBL/GenBank/DDBJ databases">
        <title>Collection of gut derived symbiotic bacterial strains cultured from healthy donors.</title>
        <authorList>
            <person name="Lin H."/>
            <person name="Kohout C."/>
            <person name="Waligurski E."/>
            <person name="Pamer E.G."/>
        </authorList>
    </citation>
    <scope>NUCLEOTIDE SEQUENCE [LARGE SCALE GENOMIC DNA]</scope>
    <source>
        <strain evidence="2 3">DFI.7.58</strain>
    </source>
</reference>
<keyword evidence="1" id="KW-0472">Membrane</keyword>
<dbReference type="EMBL" id="JAKNHQ010000010">
    <property type="protein sequence ID" value="MCG4610975.1"/>
    <property type="molecule type" value="Genomic_DNA"/>
</dbReference>
<name>A0ABS9MJK2_9FIRM</name>
<accession>A0ABS9MJK2</accession>
<dbReference type="RefSeq" id="WP_087234869.1">
    <property type="nucleotide sequence ID" value="NZ_JAKNHQ010000010.1"/>
</dbReference>
<sequence>MFDFENHNHFLKILSLIGMVAAGIGVLLTAVSGWALWKWIRCMDTVQKSLPTIKKASALYIEKNEKELDDEYFSEDSDCISF</sequence>
<gene>
    <name evidence="2" type="ORF">L0P57_08515</name>
</gene>
<evidence type="ECO:0000313" key="2">
    <source>
        <dbReference type="EMBL" id="MCG4610975.1"/>
    </source>
</evidence>
<evidence type="ECO:0008006" key="4">
    <source>
        <dbReference type="Google" id="ProtNLM"/>
    </source>
</evidence>
<keyword evidence="1" id="KW-0812">Transmembrane</keyword>
<comment type="caution">
    <text evidence="2">The sequence shown here is derived from an EMBL/GenBank/DDBJ whole genome shotgun (WGS) entry which is preliminary data.</text>
</comment>
<protein>
    <recommendedName>
        <fullName evidence="4">Transmembrane protein</fullName>
    </recommendedName>
</protein>
<evidence type="ECO:0000313" key="3">
    <source>
        <dbReference type="Proteomes" id="UP001298681"/>
    </source>
</evidence>
<keyword evidence="1" id="KW-1133">Transmembrane helix</keyword>